<keyword evidence="4" id="KW-1185">Reference proteome</keyword>
<keyword evidence="1" id="KW-0732">Signal</keyword>
<gene>
    <name evidence="3" type="ordered locus">STH2214</name>
</gene>
<feature type="chain" id="PRO_5004269440" evidence="1">
    <location>
        <begin position="33"/>
        <end position="417"/>
    </location>
</feature>
<reference evidence="3 4" key="1">
    <citation type="journal article" date="2004" name="Nucleic Acids Res.">
        <title>Genome sequence of Symbiobacterium thermophilum, an uncultivable bacterium that depends on microbial commensalism.</title>
        <authorList>
            <person name="Ueda K."/>
            <person name="Yamashita A."/>
            <person name="Ishikawa J."/>
            <person name="Shimada M."/>
            <person name="Watsuji T."/>
            <person name="Morimura K."/>
            <person name="Ikeda H."/>
            <person name="Hattori M."/>
            <person name="Beppu T."/>
        </authorList>
    </citation>
    <scope>NUCLEOTIDE SEQUENCE [LARGE SCALE GENOMIC DNA]</scope>
    <source>
        <strain evidence="4">T / IAM 14863</strain>
    </source>
</reference>
<dbReference type="Pfam" id="PF07833">
    <property type="entry name" value="Cu_amine_oxidN1"/>
    <property type="match status" value="2"/>
</dbReference>
<dbReference type="Proteomes" id="UP000000417">
    <property type="component" value="Chromosome"/>
</dbReference>
<dbReference type="eggNOG" id="COG2433">
    <property type="taxonomic scope" value="Bacteria"/>
</dbReference>
<proteinExistence type="predicted"/>
<sequence>MRRMMGQLRRRAIAWTWAVLTIMLLASPTAVGETEQKPEVAEYPAQNYDPGPGWPDGWSPPPIPAQMSERMRAEIDQVLQERADEFDGFEWWVWDPLPAWTQEYPWYWEEDWVPCGRTIYVYAYPKPDTQLIRQVYGRSFGWSRLYWKPCRYEPINSITEARGLSEEEALAEGRRAEYLYWVDKSHPGLGRDDGSSSNGNPDYIYVFLNQGNAWKRFDAPAYLDTTVNRVRVPIRFVSEMMGGQVLWDETGRRVTIHFPAVTRDVMKVIPTEGYDYTDLFDYEEYLPNGHRFYFEERTVSTPQRTIVLTIDHPVAVVDGQEVPLDAPPVIRNDRTMVPVRFIAEQMGAKVYWVGAQPIFRQDDGTMSGTYRPHLHAVLPPVRVPELVLRKPGCSVLRGIDRCTGDAGSQGHLRFSWC</sequence>
<dbReference type="EMBL" id="AP006840">
    <property type="protein sequence ID" value="BAD41199.1"/>
    <property type="molecule type" value="Genomic_DNA"/>
</dbReference>
<dbReference type="AlphaFoldDB" id="Q67M94"/>
<evidence type="ECO:0000313" key="4">
    <source>
        <dbReference type="Proteomes" id="UP000000417"/>
    </source>
</evidence>
<dbReference type="Gene3D" id="3.30.457.10">
    <property type="entry name" value="Copper amine oxidase-like, N-terminal domain"/>
    <property type="match status" value="1"/>
</dbReference>
<feature type="domain" description="Copper amine oxidase-like N-terminal" evidence="2">
    <location>
        <begin position="298"/>
        <end position="356"/>
    </location>
</feature>
<dbReference type="KEGG" id="sth:STH2214"/>
<feature type="domain" description="Copper amine oxidase-like N-terminal" evidence="2">
    <location>
        <begin position="217"/>
        <end position="256"/>
    </location>
</feature>
<dbReference type="SUPFAM" id="SSF55383">
    <property type="entry name" value="Copper amine oxidase, domain N"/>
    <property type="match status" value="2"/>
</dbReference>
<dbReference type="HOGENOM" id="CLU_688726_0_0_9"/>
<protein>
    <submittedName>
        <fullName evidence="3">Conserved domain protein</fullName>
    </submittedName>
</protein>
<dbReference type="InterPro" id="IPR036582">
    <property type="entry name" value="Mao_N_sf"/>
</dbReference>
<organism evidence="3 4">
    <name type="scientific">Symbiobacterium thermophilum (strain DSM 24528 / JCM 14929 / IAM 14863 / T)</name>
    <dbReference type="NCBI Taxonomy" id="292459"/>
    <lineage>
        <taxon>Bacteria</taxon>
        <taxon>Bacillati</taxon>
        <taxon>Bacillota</taxon>
        <taxon>Clostridia</taxon>
        <taxon>Eubacteriales</taxon>
        <taxon>Symbiobacteriaceae</taxon>
        <taxon>Symbiobacterium</taxon>
    </lineage>
</organism>
<feature type="signal peptide" evidence="1">
    <location>
        <begin position="1"/>
        <end position="32"/>
    </location>
</feature>
<evidence type="ECO:0000256" key="1">
    <source>
        <dbReference type="SAM" id="SignalP"/>
    </source>
</evidence>
<dbReference type="InterPro" id="IPR012854">
    <property type="entry name" value="Cu_amine_oxidase-like_N"/>
</dbReference>
<evidence type="ECO:0000313" key="3">
    <source>
        <dbReference type="EMBL" id="BAD41199.1"/>
    </source>
</evidence>
<name>Q67M94_SYMTH</name>
<evidence type="ECO:0000259" key="2">
    <source>
        <dbReference type="Pfam" id="PF07833"/>
    </source>
</evidence>
<dbReference type="STRING" id="292459.STH2214"/>
<accession>Q67M94</accession>